<dbReference type="Gene3D" id="3.30.465.10">
    <property type="match status" value="1"/>
</dbReference>
<dbReference type="Proteomes" id="UP001595765">
    <property type="component" value="Unassembled WGS sequence"/>
</dbReference>
<sequence length="482" mass="51863">MSGLAVAGGAAVWDRLRRGLRGRLVLPSDTGYDVARQLYMSEFDRVRPCAVVRCESAEDVRTSLAFAADHRLPAVPRSGGHSTAGWSTTPGLVVDVSRLDTVEFGAETITVGAGTQFVDLLAATAPRGLAVPGGMNPTVGLGGFVQGGGFGLLTRRYGMACDRVVSAEVVLADGRVVRCSQDEHPDLYWAVRGGGGGNFGVVTRFELRPARVSRMVNYTVTWPWDGALRALSGWQRWVSRSGGELGSSLLVVLPDAAPAATPLVMVIGGWTGSGEALEASLDALAAEVGSPPAVRDVRDLTYREAMTQWYECAGKTLAESHTVGHNPEATLPRGAHQRSRNRLFGRGIPDSGLASVLSAFDADRRAGHTRVLNGFALGGEANRPARTDTAYVHRDTEFLFAFGDAIPGGAPDEEEKAAGEAWTDRVFAAADPYANGESYHNYLDPRLADWRRAYYAENYERLSRVKDAYDPARFFRFPQAID</sequence>
<comment type="similarity">
    <text evidence="2">Belongs to the oxygen-dependent FAD-linked oxidoreductase family.</text>
</comment>
<keyword evidence="3" id="KW-0285">Flavoprotein</keyword>
<dbReference type="Pfam" id="PF08031">
    <property type="entry name" value="BBE"/>
    <property type="match status" value="1"/>
</dbReference>
<gene>
    <name evidence="7" type="ORF">ACFO3J_09020</name>
</gene>
<dbReference type="PROSITE" id="PS51387">
    <property type="entry name" value="FAD_PCMH"/>
    <property type="match status" value="1"/>
</dbReference>
<evidence type="ECO:0000313" key="7">
    <source>
        <dbReference type="EMBL" id="MFC4031617.1"/>
    </source>
</evidence>
<feature type="domain" description="FAD-binding PCMH-type" evidence="6">
    <location>
        <begin position="44"/>
        <end position="212"/>
    </location>
</feature>
<dbReference type="Pfam" id="PF01565">
    <property type="entry name" value="FAD_binding_4"/>
    <property type="match status" value="1"/>
</dbReference>
<keyword evidence="8" id="KW-1185">Reference proteome</keyword>
<dbReference type="InterPro" id="IPR016167">
    <property type="entry name" value="FAD-bd_PCMH_sub1"/>
</dbReference>
<reference evidence="8" key="1">
    <citation type="journal article" date="2019" name="Int. J. Syst. Evol. Microbiol.">
        <title>The Global Catalogue of Microorganisms (GCM) 10K type strain sequencing project: providing services to taxonomists for standard genome sequencing and annotation.</title>
        <authorList>
            <consortium name="The Broad Institute Genomics Platform"/>
            <consortium name="The Broad Institute Genome Sequencing Center for Infectious Disease"/>
            <person name="Wu L."/>
            <person name="Ma J."/>
        </authorList>
    </citation>
    <scope>NUCLEOTIDE SEQUENCE [LARGE SCALE GENOMIC DNA]</scope>
    <source>
        <strain evidence="8">CGMCC 4.7237</strain>
    </source>
</reference>
<evidence type="ECO:0000256" key="3">
    <source>
        <dbReference type="ARBA" id="ARBA00022630"/>
    </source>
</evidence>
<dbReference type="PANTHER" id="PTHR42973">
    <property type="entry name" value="BINDING OXIDOREDUCTASE, PUTATIVE (AFU_ORTHOLOGUE AFUA_1G17690)-RELATED"/>
    <property type="match status" value="1"/>
</dbReference>
<dbReference type="Gene3D" id="3.30.43.10">
    <property type="entry name" value="Uridine Diphospho-n-acetylenolpyruvylglucosamine Reductase, domain 2"/>
    <property type="match status" value="1"/>
</dbReference>
<evidence type="ECO:0000259" key="6">
    <source>
        <dbReference type="PROSITE" id="PS51387"/>
    </source>
</evidence>
<organism evidence="7 8">
    <name type="scientific">Streptomyces polygonati</name>
    <dbReference type="NCBI Taxonomy" id="1617087"/>
    <lineage>
        <taxon>Bacteria</taxon>
        <taxon>Bacillati</taxon>
        <taxon>Actinomycetota</taxon>
        <taxon>Actinomycetes</taxon>
        <taxon>Kitasatosporales</taxon>
        <taxon>Streptomycetaceae</taxon>
        <taxon>Streptomyces</taxon>
    </lineage>
</organism>
<comment type="cofactor">
    <cofactor evidence="1">
        <name>FAD</name>
        <dbReference type="ChEBI" id="CHEBI:57692"/>
    </cofactor>
</comment>
<dbReference type="EMBL" id="JBHSBB010000008">
    <property type="protein sequence ID" value="MFC4031617.1"/>
    <property type="molecule type" value="Genomic_DNA"/>
</dbReference>
<accession>A0ABV8HKR2</accession>
<dbReference type="SUPFAM" id="SSF56176">
    <property type="entry name" value="FAD-binding/transporter-associated domain-like"/>
    <property type="match status" value="1"/>
</dbReference>
<dbReference type="InterPro" id="IPR012951">
    <property type="entry name" value="BBE"/>
</dbReference>
<evidence type="ECO:0000256" key="4">
    <source>
        <dbReference type="ARBA" id="ARBA00022827"/>
    </source>
</evidence>
<dbReference type="InterPro" id="IPR016166">
    <property type="entry name" value="FAD-bd_PCMH"/>
</dbReference>
<dbReference type="PANTHER" id="PTHR42973:SF39">
    <property type="entry name" value="FAD-BINDING PCMH-TYPE DOMAIN-CONTAINING PROTEIN"/>
    <property type="match status" value="1"/>
</dbReference>
<evidence type="ECO:0000256" key="5">
    <source>
        <dbReference type="ARBA" id="ARBA00023002"/>
    </source>
</evidence>
<protein>
    <submittedName>
        <fullName evidence="7">FAD-binding oxidoreductase</fullName>
    </submittedName>
</protein>
<evidence type="ECO:0000313" key="8">
    <source>
        <dbReference type="Proteomes" id="UP001595765"/>
    </source>
</evidence>
<proteinExistence type="inferred from homology"/>
<evidence type="ECO:0000256" key="1">
    <source>
        <dbReference type="ARBA" id="ARBA00001974"/>
    </source>
</evidence>
<dbReference type="RefSeq" id="WP_386427899.1">
    <property type="nucleotide sequence ID" value="NZ_JBHSBB010000008.1"/>
</dbReference>
<dbReference type="Gene3D" id="3.40.462.20">
    <property type="match status" value="1"/>
</dbReference>
<comment type="caution">
    <text evidence="7">The sequence shown here is derived from an EMBL/GenBank/DDBJ whole genome shotgun (WGS) entry which is preliminary data.</text>
</comment>
<keyword evidence="5" id="KW-0560">Oxidoreductase</keyword>
<dbReference type="InterPro" id="IPR036318">
    <property type="entry name" value="FAD-bd_PCMH-like_sf"/>
</dbReference>
<dbReference type="InterPro" id="IPR050416">
    <property type="entry name" value="FAD-linked_Oxidoreductase"/>
</dbReference>
<dbReference type="InterPro" id="IPR006094">
    <property type="entry name" value="Oxid_FAD_bind_N"/>
</dbReference>
<name>A0ABV8HKR2_9ACTN</name>
<dbReference type="InterPro" id="IPR016169">
    <property type="entry name" value="FAD-bd_PCMH_sub2"/>
</dbReference>
<evidence type="ECO:0000256" key="2">
    <source>
        <dbReference type="ARBA" id="ARBA00005466"/>
    </source>
</evidence>
<keyword evidence="4" id="KW-0274">FAD</keyword>